<accession>A0A644XS95</accession>
<dbReference type="Pfam" id="PF04138">
    <property type="entry name" value="GtrA_DPMS_TM"/>
    <property type="match status" value="1"/>
</dbReference>
<feature type="domain" description="Glycosyltransferase 2-like" evidence="6">
    <location>
        <begin position="3"/>
        <end position="114"/>
    </location>
</feature>
<keyword evidence="3 5" id="KW-1133">Transmembrane helix</keyword>
<reference evidence="8" key="1">
    <citation type="submission" date="2019-08" db="EMBL/GenBank/DDBJ databases">
        <authorList>
            <person name="Kucharzyk K."/>
            <person name="Murdoch R.W."/>
            <person name="Higgins S."/>
            <person name="Loffler F."/>
        </authorList>
    </citation>
    <scope>NUCLEOTIDE SEQUENCE</scope>
</reference>
<dbReference type="Gene3D" id="3.90.550.10">
    <property type="entry name" value="Spore Coat Polysaccharide Biosynthesis Protein SpsA, Chain A"/>
    <property type="match status" value="1"/>
</dbReference>
<evidence type="ECO:0000256" key="4">
    <source>
        <dbReference type="ARBA" id="ARBA00023136"/>
    </source>
</evidence>
<dbReference type="GO" id="GO:0006487">
    <property type="term" value="P:protein N-linked glycosylation"/>
    <property type="evidence" value="ECO:0007669"/>
    <property type="project" value="TreeGrafter"/>
</dbReference>
<name>A0A644XS95_9ZZZZ</name>
<dbReference type="InterPro" id="IPR007267">
    <property type="entry name" value="GtrA_DPMS_TM"/>
</dbReference>
<feature type="transmembrane region" description="Helical" evidence="5">
    <location>
        <begin position="293"/>
        <end position="314"/>
    </location>
</feature>
<sequence length="331" mass="37275">MRVVHDLDEQSDYDIIIVNDGSDKDRLPIFESLEPYAKVLTHEVNRGKGAALKTALSYIYEQYPADEGVVTIDADGQHLPADVIRVSEAWEQAPERLVLGSREFTGNVPFKSRAGNAITRCVFAASTGVKVFDTQTGLRAFGVFRIPMMMEMKGDRYEYEINVLLYATKHRIPIQEVVIQTVYIEDNKSSHFNPVRDAWRIYKMILLFVASSLLAMGIDYAALLTLSAATKSLPQSLLISVVGARLISSLVNYFINCKLVFEHRSLASIIRYYLLVAGILAINYGMLYVTTQWITLPVAKIIVEIALYPLSFYIQRKYVFPPQTEDIGADN</sequence>
<feature type="transmembrane region" description="Helical" evidence="5">
    <location>
        <begin position="205"/>
        <end position="225"/>
    </location>
</feature>
<evidence type="ECO:0000259" key="7">
    <source>
        <dbReference type="Pfam" id="PF04138"/>
    </source>
</evidence>
<evidence type="ECO:0000259" key="6">
    <source>
        <dbReference type="Pfam" id="PF00535"/>
    </source>
</evidence>
<evidence type="ECO:0000313" key="8">
    <source>
        <dbReference type="EMBL" id="MPM19015.1"/>
    </source>
</evidence>
<keyword evidence="2 5" id="KW-0812">Transmembrane</keyword>
<protein>
    <recommendedName>
        <fullName evidence="9">Undecaprenyl-phosphate 4-deoxy-4-formamido-L-arabinose transferase</fullName>
    </recommendedName>
</protein>
<feature type="domain" description="GtrA/DPMS transmembrane" evidence="7">
    <location>
        <begin position="208"/>
        <end position="320"/>
    </location>
</feature>
<keyword evidence="4 5" id="KW-0472">Membrane</keyword>
<dbReference type="EMBL" id="VSSQ01003095">
    <property type="protein sequence ID" value="MPM19015.1"/>
    <property type="molecule type" value="Genomic_DNA"/>
</dbReference>
<gene>
    <name evidence="8" type="ORF">SDC9_65433</name>
</gene>
<comment type="subcellular location">
    <subcellularLocation>
        <location evidence="1">Membrane</location>
        <topology evidence="1">Multi-pass membrane protein</topology>
    </subcellularLocation>
</comment>
<dbReference type="GO" id="GO:0016020">
    <property type="term" value="C:membrane"/>
    <property type="evidence" value="ECO:0007669"/>
    <property type="project" value="UniProtKB-SubCell"/>
</dbReference>
<dbReference type="SUPFAM" id="SSF53448">
    <property type="entry name" value="Nucleotide-diphospho-sugar transferases"/>
    <property type="match status" value="1"/>
</dbReference>
<evidence type="ECO:0000256" key="2">
    <source>
        <dbReference type="ARBA" id="ARBA00022692"/>
    </source>
</evidence>
<evidence type="ECO:0008006" key="9">
    <source>
        <dbReference type="Google" id="ProtNLM"/>
    </source>
</evidence>
<dbReference type="Pfam" id="PF00535">
    <property type="entry name" value="Glycos_transf_2"/>
    <property type="match status" value="1"/>
</dbReference>
<evidence type="ECO:0000256" key="3">
    <source>
        <dbReference type="ARBA" id="ARBA00022989"/>
    </source>
</evidence>
<dbReference type="PANTHER" id="PTHR10859:SF114">
    <property type="entry name" value="DOLICHOL-PHOSPHATE MANNOSYLTRANSFERASE"/>
    <property type="match status" value="1"/>
</dbReference>
<dbReference type="PANTHER" id="PTHR10859">
    <property type="entry name" value="GLYCOSYL TRANSFERASE"/>
    <property type="match status" value="1"/>
</dbReference>
<dbReference type="InterPro" id="IPR029044">
    <property type="entry name" value="Nucleotide-diphossugar_trans"/>
</dbReference>
<dbReference type="AlphaFoldDB" id="A0A644XS95"/>
<feature type="transmembrane region" description="Helical" evidence="5">
    <location>
        <begin position="269"/>
        <end position="287"/>
    </location>
</feature>
<proteinExistence type="predicted"/>
<comment type="caution">
    <text evidence="8">The sequence shown here is derived from an EMBL/GenBank/DDBJ whole genome shotgun (WGS) entry which is preliminary data.</text>
</comment>
<evidence type="ECO:0000256" key="1">
    <source>
        <dbReference type="ARBA" id="ARBA00004141"/>
    </source>
</evidence>
<organism evidence="8">
    <name type="scientific">bioreactor metagenome</name>
    <dbReference type="NCBI Taxonomy" id="1076179"/>
    <lineage>
        <taxon>unclassified sequences</taxon>
        <taxon>metagenomes</taxon>
        <taxon>ecological metagenomes</taxon>
    </lineage>
</organism>
<dbReference type="InterPro" id="IPR001173">
    <property type="entry name" value="Glyco_trans_2-like"/>
</dbReference>
<dbReference type="CDD" id="cd04179">
    <property type="entry name" value="DPM_DPG-synthase_like"/>
    <property type="match status" value="1"/>
</dbReference>
<evidence type="ECO:0000256" key="5">
    <source>
        <dbReference type="SAM" id="Phobius"/>
    </source>
</evidence>
<dbReference type="GO" id="GO:0000271">
    <property type="term" value="P:polysaccharide biosynthetic process"/>
    <property type="evidence" value="ECO:0007669"/>
    <property type="project" value="InterPro"/>
</dbReference>
<feature type="transmembrane region" description="Helical" evidence="5">
    <location>
        <begin position="237"/>
        <end position="257"/>
    </location>
</feature>